<accession>A0A031GV22</accession>
<dbReference type="RefSeq" id="WP_162995739.1">
    <property type="nucleotide sequence ID" value="NZ_FPKH01000001.1"/>
</dbReference>
<protein>
    <submittedName>
        <fullName evidence="2">Uncharacterized protein</fullName>
    </submittedName>
</protein>
<proteinExistence type="predicted"/>
<keyword evidence="1" id="KW-0472">Membrane</keyword>
<gene>
    <name evidence="2" type="ORF">SAMN03097694_0996</name>
</gene>
<evidence type="ECO:0000256" key="1">
    <source>
        <dbReference type="SAM" id="Phobius"/>
    </source>
</evidence>
<dbReference type="AlphaFoldDB" id="A0A031GV22"/>
<comment type="caution">
    <text evidence="2">The sequence shown here is derived from an EMBL/GenBank/DDBJ whole genome shotgun (WGS) entry which is preliminary data.</text>
</comment>
<reference evidence="2 3" key="1">
    <citation type="submission" date="2016-11" db="EMBL/GenBank/DDBJ databases">
        <authorList>
            <person name="Varghese N."/>
            <person name="Submissions S."/>
        </authorList>
    </citation>
    <scope>NUCLEOTIDE SEQUENCE [LARGE SCALE GENOMIC DNA]</scope>
    <source>
        <strain evidence="2 3">NFR18</strain>
    </source>
</reference>
<organism evidence="2 3">
    <name type="scientific">Janthinobacterium lividum</name>
    <dbReference type="NCBI Taxonomy" id="29581"/>
    <lineage>
        <taxon>Bacteria</taxon>
        <taxon>Pseudomonadati</taxon>
        <taxon>Pseudomonadota</taxon>
        <taxon>Betaproteobacteria</taxon>
        <taxon>Burkholderiales</taxon>
        <taxon>Oxalobacteraceae</taxon>
        <taxon>Janthinobacterium</taxon>
    </lineage>
</organism>
<keyword evidence="1" id="KW-0812">Transmembrane</keyword>
<feature type="transmembrane region" description="Helical" evidence="1">
    <location>
        <begin position="21"/>
        <end position="41"/>
    </location>
</feature>
<name>A0A031GV22_9BURK</name>
<sequence>MGNSLHNKIYLGRRPVITSKHLVALALAGAVAGCGLAWLLLRSYK</sequence>
<keyword evidence="1" id="KW-1133">Transmembrane helix</keyword>
<dbReference type="EMBL" id="FPKH01000001">
    <property type="protein sequence ID" value="SFX16490.1"/>
    <property type="molecule type" value="Genomic_DNA"/>
</dbReference>
<evidence type="ECO:0000313" key="3">
    <source>
        <dbReference type="Proteomes" id="UP000182489"/>
    </source>
</evidence>
<dbReference type="Proteomes" id="UP000182489">
    <property type="component" value="Unassembled WGS sequence"/>
</dbReference>
<evidence type="ECO:0000313" key="2">
    <source>
        <dbReference type="EMBL" id="SFX16490.1"/>
    </source>
</evidence>